<proteinExistence type="predicted"/>
<dbReference type="RefSeq" id="XP_062707730.1">
    <property type="nucleotide sequence ID" value="XM_062851746.1"/>
</dbReference>
<evidence type="ECO:0000313" key="9">
    <source>
        <dbReference type="Proteomes" id="UP000069940"/>
    </source>
</evidence>
<keyword evidence="9" id="KW-1185">Reference proteome</keyword>
<dbReference type="EnsemblMetazoa" id="AALFPA23_022846.R33930">
    <property type="protein sequence ID" value="AALFPA23_022846.P33930"/>
    <property type="gene ID" value="AALFPA23_022846"/>
</dbReference>
<dbReference type="PROSITE" id="PS50994">
    <property type="entry name" value="INTEGRASE"/>
    <property type="match status" value="1"/>
</dbReference>
<feature type="domain" description="PHD-type" evidence="6">
    <location>
        <begin position="13"/>
        <end position="60"/>
    </location>
</feature>
<evidence type="ECO:0000256" key="4">
    <source>
        <dbReference type="PROSITE-ProRule" id="PRU00146"/>
    </source>
</evidence>
<feature type="compositionally biased region" description="Polar residues" evidence="5">
    <location>
        <begin position="275"/>
        <end position="286"/>
    </location>
</feature>
<dbReference type="InterPro" id="IPR019787">
    <property type="entry name" value="Znf_PHD-finger"/>
</dbReference>
<dbReference type="Pfam" id="PF03564">
    <property type="entry name" value="DUF1759"/>
    <property type="match status" value="1"/>
</dbReference>
<accession>A0ABM1ZYM9</accession>
<dbReference type="SUPFAM" id="SSF56672">
    <property type="entry name" value="DNA/RNA polymerases"/>
    <property type="match status" value="1"/>
</dbReference>
<dbReference type="SMART" id="SM00249">
    <property type="entry name" value="PHD"/>
    <property type="match status" value="1"/>
</dbReference>
<keyword evidence="1" id="KW-0479">Metal-binding</keyword>
<dbReference type="PANTHER" id="PTHR47331:SF1">
    <property type="entry name" value="GAG-LIKE PROTEIN"/>
    <property type="match status" value="1"/>
</dbReference>
<dbReference type="Gene3D" id="3.30.420.10">
    <property type="entry name" value="Ribonuclease H-like superfamily/Ribonuclease H"/>
    <property type="match status" value="1"/>
</dbReference>
<dbReference type="GeneID" id="109621921"/>
<dbReference type="InterPro" id="IPR000477">
    <property type="entry name" value="RT_dom"/>
</dbReference>
<reference evidence="8" key="2">
    <citation type="submission" date="2025-05" db="UniProtKB">
        <authorList>
            <consortium name="EnsemblMetazoa"/>
        </authorList>
    </citation>
    <scope>IDENTIFICATION</scope>
    <source>
        <strain evidence="8">Foshan</strain>
    </source>
</reference>
<dbReference type="Gene3D" id="1.10.340.70">
    <property type="match status" value="1"/>
</dbReference>
<evidence type="ECO:0000256" key="2">
    <source>
        <dbReference type="ARBA" id="ARBA00022771"/>
    </source>
</evidence>
<dbReference type="InterPro" id="IPR001584">
    <property type="entry name" value="Integrase_cat-core"/>
</dbReference>
<dbReference type="Gene3D" id="3.30.70.270">
    <property type="match status" value="1"/>
</dbReference>
<dbReference type="Proteomes" id="UP000069940">
    <property type="component" value="Unassembled WGS sequence"/>
</dbReference>
<dbReference type="PROSITE" id="PS50016">
    <property type="entry name" value="ZF_PHD_2"/>
    <property type="match status" value="1"/>
</dbReference>
<evidence type="ECO:0000313" key="8">
    <source>
        <dbReference type="EnsemblMetazoa" id="AALFPA23_022846.P33934"/>
    </source>
</evidence>
<dbReference type="InterPro" id="IPR001965">
    <property type="entry name" value="Znf_PHD"/>
</dbReference>
<evidence type="ECO:0000259" key="7">
    <source>
        <dbReference type="PROSITE" id="PS50994"/>
    </source>
</evidence>
<dbReference type="PROSITE" id="PS01359">
    <property type="entry name" value="ZF_PHD_1"/>
    <property type="match status" value="1"/>
</dbReference>
<dbReference type="InterPro" id="IPR008042">
    <property type="entry name" value="Retrotrans_Pao"/>
</dbReference>
<dbReference type="InterPro" id="IPR040676">
    <property type="entry name" value="DUF5641"/>
</dbReference>
<protein>
    <submittedName>
        <fullName evidence="8">Uncharacterized protein</fullName>
    </submittedName>
</protein>
<feature type="region of interest" description="Disordered" evidence="5">
    <location>
        <begin position="241"/>
        <end position="286"/>
    </location>
</feature>
<dbReference type="RefSeq" id="XP_062707728.1">
    <property type="nucleotide sequence ID" value="XM_062851744.1"/>
</dbReference>
<dbReference type="InterPro" id="IPR019786">
    <property type="entry name" value="Zinc_finger_PHD-type_CS"/>
</dbReference>
<dbReference type="Pfam" id="PF00078">
    <property type="entry name" value="RVT_1"/>
    <property type="match status" value="1"/>
</dbReference>
<dbReference type="Pfam" id="PF18701">
    <property type="entry name" value="DUF5641"/>
    <property type="match status" value="1"/>
</dbReference>
<dbReference type="SUPFAM" id="SSF57903">
    <property type="entry name" value="FYVE/PHD zinc finger"/>
    <property type="match status" value="1"/>
</dbReference>
<keyword evidence="3" id="KW-0862">Zinc</keyword>
<keyword evidence="2 4" id="KW-0863">Zinc-finger</keyword>
<dbReference type="Gene3D" id="3.10.10.10">
    <property type="entry name" value="HIV Type 1 Reverse Transcriptase, subunit A, domain 1"/>
    <property type="match status" value="1"/>
</dbReference>
<sequence length="1955" mass="221502">MSRWQEHDENSLEQSCLCGLPETSQMVSCDECQRWYHFACVGVTEAIADYDWSCQRCLNARISAPFSATSIIPPANRNSTTSAIIPPPPLFIPNSSEGPAASCSMFAGSSTIHPPPLPPSSSGINDQARTYRSFMSIPLAQPVMTTAPSEQPTHANAPAVPPERQQLISQLPPDLRIRFLEEEQAIEMRHLFERYQLLLDRTPASTIPSQPAVLSSSSASNAAPQCHVFSAHQPRMATVSLPPAPILPNPQYHSSPVQNQRSSNRQYHDGIGCQYQPQPSPVQNNANQREFHHANPLVSTRYGNETTLLNRSQIAARQAVSKDLPEYSGDPEQWPLFYGTFESTTRICGYTPEENMMRLQKCLKGRALEAVHCQLLHPGNLDSVLATLKMLFGRPEIIVHSLVQKIQSLPAPKADRLNTLIDFAIAVRNMVATVHNCNLDEHLCNMSLLQSLVDRLPPMIRLNWATYRQGLFRVTLTEFSAWLYTLAEAASTVTIPHIQNEPDRPRRTRKEEGFFNAHTETTLRQTDGQSAGRSTGCVICKENCGSLERCRQFLAQDHPGRWSLLREFKLCRSCLGTHQGPCRFVKVCGKNGCTFKHHSLLHNDARDKRPSPNVANLQELVSDQNVNNHTCNTHRGDNKSVLFQYIPVTLHNQGVKIRTYAFLDLGSSVTLLEESLATKLQLKGKTHPLCLRWTADTCRFENSATIVTVEVSGVRKEDSKYRLSEVYTVKDLKLPTQSLPFGQLSTEYTHLGGIPVDSYSNIQPRIMIGMNNARVIHSIESREGEEHEPIAAKTRLGWMIFGTCFTDNQATATTIPHSFHVCHHVAETDIELNTAVKEYFALEGLGISKPAKPLLSTEDERATKMMRSLTLFDNGRYRTGLLWKYDDVRLPDSRPMALRRHNCLMKRMERDVDLAATLKAKMNEYIAKGYIRELSPFEKQKIVDRVWYLPIFPVFNPNKPNKVRIVWDAAAAVGRISLNDVLMKGPDLLTALPFVLYRFREKPIAVSGDIAEMFLRIRMNDDDQQCQRILWCNQDGTVGEYVVTVMTFGAKCSPSCAQFVVNQNAARFKSNYPEAVEVIEKGHYVDDMLASVDTEEAAIKLVEDVRYIHQQGGFNMRNWKSNSQAVLRALGETGSPEKNLDVGEEQVLEKVLGMWWDTNTDTFRYKLSTERNQELLFGHKHPTKRDVLRVLMSVYDPLGLLSHYMISLKLLFQEIWREGTSWDDKIGLKQLDKWKDWQGSLHEAESVRIPRCYDVSPSLGSERIVELHTFVDASELGYAAVSYFRFIEGTRISCSLVASKSRVAPLKFVSIPRLELQAAVIGCRLAASIGQGHSIKIQRRYFWTDARDVMCWLKADHRKYSQYVAFRVGEILEMTEISEWRWLRGKSNVADEGTKCGNHPSFNMSSRWFAGPPFLWKHCSEWPTESINQETTVELRSHLLHHCTPVGSDILRVEDYSNWTRLRRISAWMFRFSGNIKRKITGETLLQGPLTSEELRAAENYLYKRTQWERYAEEMRTLSSSDGPVSKPSLPKTSALYKLTPSLDDEGVMRIHSRLDISDFTGKSTQFPIVLPRSHPLTKLVLQSFHEKYHHQCNETFVNEARRKFYIPKIRVECNRIRKECQRCKIRLATPTPPIMANLPKQRLAAYVRPFSYSGVDYFGPYQVIVRRRPEKRWGVLITCLTTRAIHIEIAHSLSTDSCIMALENCFARRGTPLQIISDRGTNFVGASKELKEALALIDDHKLAMEFTSPSTSWKFNPPASPHMGGAWERMIQTVKKVLAEIKPKHSPSDEVLRNLMIKIENVVNSRPLTHVPVDDESSPALTPNHFLVGSSNGSKPLVPFNDCPTMIRNSWKTSDVLANYFWRRWVTEYSPDIARRTKWFSTNKDIAVGDIVIIVDPAFPRNCWPKGKVLEVKTSKDGHVRSAVVQTISGIYERPAVKLAVLDIGANGSNSNQG</sequence>
<reference evidence="9" key="1">
    <citation type="journal article" date="2015" name="Proc. Natl. Acad. Sci. U.S.A.">
        <title>Genome sequence of the Asian Tiger mosquito, Aedes albopictus, reveals insights into its biology, genetics, and evolution.</title>
        <authorList>
            <person name="Chen X.G."/>
            <person name="Jiang X."/>
            <person name="Gu J."/>
            <person name="Xu M."/>
            <person name="Wu Y."/>
            <person name="Deng Y."/>
            <person name="Zhang C."/>
            <person name="Bonizzoni M."/>
            <person name="Dermauw W."/>
            <person name="Vontas J."/>
            <person name="Armbruster P."/>
            <person name="Huang X."/>
            <person name="Yang Y."/>
            <person name="Zhang H."/>
            <person name="He W."/>
            <person name="Peng H."/>
            <person name="Liu Y."/>
            <person name="Wu K."/>
            <person name="Chen J."/>
            <person name="Lirakis M."/>
            <person name="Topalis P."/>
            <person name="Van Leeuwen T."/>
            <person name="Hall A.B."/>
            <person name="Jiang X."/>
            <person name="Thorpe C."/>
            <person name="Mueller R.L."/>
            <person name="Sun C."/>
            <person name="Waterhouse R.M."/>
            <person name="Yan G."/>
            <person name="Tu Z.J."/>
            <person name="Fang X."/>
            <person name="James A.A."/>
        </authorList>
    </citation>
    <scope>NUCLEOTIDE SEQUENCE [LARGE SCALE GENOMIC DNA]</scope>
    <source>
        <strain evidence="9">Foshan</strain>
    </source>
</reference>
<dbReference type="InterPro" id="IPR036397">
    <property type="entry name" value="RNaseH_sf"/>
</dbReference>
<evidence type="ECO:0000256" key="1">
    <source>
        <dbReference type="ARBA" id="ARBA00022723"/>
    </source>
</evidence>
<dbReference type="InterPro" id="IPR043502">
    <property type="entry name" value="DNA/RNA_pol_sf"/>
</dbReference>
<evidence type="ECO:0000256" key="3">
    <source>
        <dbReference type="ARBA" id="ARBA00022833"/>
    </source>
</evidence>
<dbReference type="PANTHER" id="PTHR47331">
    <property type="entry name" value="PHD-TYPE DOMAIN-CONTAINING PROTEIN"/>
    <property type="match status" value="1"/>
</dbReference>
<dbReference type="InterPro" id="IPR005312">
    <property type="entry name" value="DUF1759"/>
</dbReference>
<dbReference type="InterPro" id="IPR012337">
    <property type="entry name" value="RNaseH-like_sf"/>
</dbReference>
<dbReference type="Pfam" id="PF00628">
    <property type="entry name" value="PHD"/>
    <property type="match status" value="1"/>
</dbReference>
<dbReference type="Gene3D" id="3.30.40.10">
    <property type="entry name" value="Zinc/RING finger domain, C3HC4 (zinc finger)"/>
    <property type="match status" value="1"/>
</dbReference>
<dbReference type="InterPro" id="IPR011011">
    <property type="entry name" value="Znf_FYVE_PHD"/>
</dbReference>
<name>A0ABM1ZYM9_AEDAL</name>
<dbReference type="InterPro" id="IPR013083">
    <property type="entry name" value="Znf_RING/FYVE/PHD"/>
</dbReference>
<organism evidence="8 9">
    <name type="scientific">Aedes albopictus</name>
    <name type="common">Asian tiger mosquito</name>
    <name type="synonym">Stegomyia albopicta</name>
    <dbReference type="NCBI Taxonomy" id="7160"/>
    <lineage>
        <taxon>Eukaryota</taxon>
        <taxon>Metazoa</taxon>
        <taxon>Ecdysozoa</taxon>
        <taxon>Arthropoda</taxon>
        <taxon>Hexapoda</taxon>
        <taxon>Insecta</taxon>
        <taxon>Pterygota</taxon>
        <taxon>Neoptera</taxon>
        <taxon>Endopterygota</taxon>
        <taxon>Diptera</taxon>
        <taxon>Nematocera</taxon>
        <taxon>Culicoidea</taxon>
        <taxon>Culicidae</taxon>
        <taxon>Culicinae</taxon>
        <taxon>Aedini</taxon>
        <taxon>Aedes</taxon>
        <taxon>Stegomyia</taxon>
    </lineage>
</organism>
<feature type="domain" description="Integrase catalytic" evidence="7">
    <location>
        <begin position="1646"/>
        <end position="1832"/>
    </location>
</feature>
<evidence type="ECO:0000259" key="6">
    <source>
        <dbReference type="PROSITE" id="PS50016"/>
    </source>
</evidence>
<feature type="compositionally biased region" description="Polar residues" evidence="5">
    <location>
        <begin position="251"/>
        <end position="265"/>
    </location>
</feature>
<dbReference type="CDD" id="cd01644">
    <property type="entry name" value="RT_pepA17"/>
    <property type="match status" value="1"/>
</dbReference>
<dbReference type="EnsemblMetazoa" id="AALFPA23_022846.R33934">
    <property type="protein sequence ID" value="AALFPA23_022846.P33934"/>
    <property type="gene ID" value="AALFPA23_022846"/>
</dbReference>
<dbReference type="Pfam" id="PF05380">
    <property type="entry name" value="Peptidase_A17"/>
    <property type="match status" value="1"/>
</dbReference>
<dbReference type="EnsemblMetazoa" id="AALFPA23_022846.R33933">
    <property type="protein sequence ID" value="AALFPA23_022846.P33933"/>
    <property type="gene ID" value="AALFPA23_022846"/>
</dbReference>
<dbReference type="InterPro" id="IPR043128">
    <property type="entry name" value="Rev_trsase/Diguanyl_cyclase"/>
</dbReference>
<evidence type="ECO:0000256" key="5">
    <source>
        <dbReference type="SAM" id="MobiDB-lite"/>
    </source>
</evidence>
<dbReference type="SUPFAM" id="SSF53098">
    <property type="entry name" value="Ribonuclease H-like"/>
    <property type="match status" value="1"/>
</dbReference>
<dbReference type="RefSeq" id="XP_062707729.1">
    <property type="nucleotide sequence ID" value="XM_062851745.1"/>
</dbReference>